<dbReference type="EMBL" id="LYBM01000020">
    <property type="protein sequence ID" value="ODA32972.1"/>
    <property type="molecule type" value="Genomic_DNA"/>
</dbReference>
<name>A0A1C3EI97_9GAMM</name>
<evidence type="ECO:0000313" key="4">
    <source>
        <dbReference type="EMBL" id="ODA32972.1"/>
    </source>
</evidence>
<evidence type="ECO:0000259" key="3">
    <source>
        <dbReference type="PROSITE" id="PS51186"/>
    </source>
</evidence>
<keyword evidence="2" id="KW-0012">Acyltransferase</keyword>
<organism evidence="4 5">
    <name type="scientific">Veronia pacifica</name>
    <dbReference type="NCBI Taxonomy" id="1080227"/>
    <lineage>
        <taxon>Bacteria</taxon>
        <taxon>Pseudomonadati</taxon>
        <taxon>Pseudomonadota</taxon>
        <taxon>Gammaproteobacteria</taxon>
        <taxon>Vibrionales</taxon>
        <taxon>Vibrionaceae</taxon>
        <taxon>Veronia</taxon>
    </lineage>
</organism>
<dbReference type="SUPFAM" id="SSF55729">
    <property type="entry name" value="Acyl-CoA N-acyltransferases (Nat)"/>
    <property type="match status" value="1"/>
</dbReference>
<keyword evidence="5" id="KW-1185">Reference proteome</keyword>
<dbReference type="InterPro" id="IPR016181">
    <property type="entry name" value="Acyl_CoA_acyltransferase"/>
</dbReference>
<sequence length="152" mass="16868">MKIRKAQFTDSEALAALCITVWIDTYCSEGIEAAHANYVLDEYTAKNLKQRIVNSTVLVAEVKGSPIGLAILNGKLGEIETLYVLSRFKGLGAGKALVDELKKHTNLELYLTCWEGNEPALQFYKRIGFMETGETFFELDGKKIRNVALACS</sequence>
<accession>A0A1C3EI97</accession>
<dbReference type="AlphaFoldDB" id="A0A1C3EI97"/>
<protein>
    <recommendedName>
        <fullName evidence="3">N-acetyltransferase domain-containing protein</fullName>
    </recommendedName>
</protein>
<comment type="caution">
    <text evidence="4">The sequence shown here is derived from an EMBL/GenBank/DDBJ whole genome shotgun (WGS) entry which is preliminary data.</text>
</comment>
<dbReference type="InterPro" id="IPR050832">
    <property type="entry name" value="Bact_Acetyltransf"/>
</dbReference>
<dbReference type="Proteomes" id="UP000094936">
    <property type="component" value="Unassembled WGS sequence"/>
</dbReference>
<reference evidence="4 5" key="1">
    <citation type="submission" date="2016-05" db="EMBL/GenBank/DDBJ databases">
        <title>Genomic Taxonomy of the Vibrionaceae.</title>
        <authorList>
            <person name="Gomez-Gil B."/>
            <person name="Enciso-Ibarra J."/>
        </authorList>
    </citation>
    <scope>NUCLEOTIDE SEQUENCE [LARGE SCALE GENOMIC DNA]</scope>
    <source>
        <strain evidence="4 5">CAIM 1920</strain>
    </source>
</reference>
<keyword evidence="1" id="KW-0808">Transferase</keyword>
<dbReference type="PROSITE" id="PS51186">
    <property type="entry name" value="GNAT"/>
    <property type="match status" value="1"/>
</dbReference>
<dbReference type="Gene3D" id="3.40.630.30">
    <property type="match status" value="1"/>
</dbReference>
<dbReference type="CDD" id="cd04301">
    <property type="entry name" value="NAT_SF"/>
    <property type="match status" value="1"/>
</dbReference>
<evidence type="ECO:0000256" key="1">
    <source>
        <dbReference type="ARBA" id="ARBA00022679"/>
    </source>
</evidence>
<dbReference type="Pfam" id="PF13673">
    <property type="entry name" value="Acetyltransf_10"/>
    <property type="match status" value="1"/>
</dbReference>
<dbReference type="InterPro" id="IPR000182">
    <property type="entry name" value="GNAT_dom"/>
</dbReference>
<dbReference type="PANTHER" id="PTHR43877:SF2">
    <property type="entry name" value="AMINOALKYLPHOSPHONATE N-ACETYLTRANSFERASE-RELATED"/>
    <property type="match status" value="1"/>
</dbReference>
<dbReference type="GO" id="GO:0016747">
    <property type="term" value="F:acyltransferase activity, transferring groups other than amino-acyl groups"/>
    <property type="evidence" value="ECO:0007669"/>
    <property type="project" value="InterPro"/>
</dbReference>
<proteinExistence type="predicted"/>
<gene>
    <name evidence="4" type="ORF">A8L45_11775</name>
</gene>
<evidence type="ECO:0000313" key="5">
    <source>
        <dbReference type="Proteomes" id="UP000094936"/>
    </source>
</evidence>
<feature type="domain" description="N-acetyltransferase" evidence="3">
    <location>
        <begin position="1"/>
        <end position="152"/>
    </location>
</feature>
<dbReference type="STRING" id="1080227.A8L45_11775"/>
<dbReference type="PANTHER" id="PTHR43877">
    <property type="entry name" value="AMINOALKYLPHOSPHONATE N-ACETYLTRANSFERASE-RELATED-RELATED"/>
    <property type="match status" value="1"/>
</dbReference>
<evidence type="ECO:0000256" key="2">
    <source>
        <dbReference type="ARBA" id="ARBA00023315"/>
    </source>
</evidence>